<sequence length="108" mass="12247">MMLEMPFTNLSPPASQASKLLAQPCYRRDGKDVPGKPVNPFQLDRSRLLLLTHGSTVSSLLTNLRRRSLTSCPREEGSLIRYPRLRITCRTRRYSSDPATTTTAYYSL</sequence>
<accession>A0A016WC08</accession>
<name>A0A016WC08_9BILA</name>
<evidence type="ECO:0000313" key="1">
    <source>
        <dbReference type="EMBL" id="EYC36837.1"/>
    </source>
</evidence>
<protein>
    <submittedName>
        <fullName evidence="1">Uncharacterized protein</fullName>
    </submittedName>
</protein>
<keyword evidence="2" id="KW-1185">Reference proteome</keyword>
<comment type="caution">
    <text evidence="1">The sequence shown here is derived from an EMBL/GenBank/DDBJ whole genome shotgun (WGS) entry which is preliminary data.</text>
</comment>
<dbReference type="Proteomes" id="UP000024635">
    <property type="component" value="Unassembled WGS sequence"/>
</dbReference>
<gene>
    <name evidence="1" type="primary">Acey_s0853.g2695</name>
    <name evidence="1" type="ORF">Y032_0853g2695</name>
</gene>
<evidence type="ECO:0000313" key="2">
    <source>
        <dbReference type="Proteomes" id="UP000024635"/>
    </source>
</evidence>
<dbReference type="EMBL" id="JARK01000453">
    <property type="protein sequence ID" value="EYC36837.1"/>
    <property type="molecule type" value="Genomic_DNA"/>
</dbReference>
<proteinExistence type="predicted"/>
<dbReference type="AlphaFoldDB" id="A0A016WC08"/>
<organism evidence="1 2">
    <name type="scientific">Ancylostoma ceylanicum</name>
    <dbReference type="NCBI Taxonomy" id="53326"/>
    <lineage>
        <taxon>Eukaryota</taxon>
        <taxon>Metazoa</taxon>
        <taxon>Ecdysozoa</taxon>
        <taxon>Nematoda</taxon>
        <taxon>Chromadorea</taxon>
        <taxon>Rhabditida</taxon>
        <taxon>Rhabditina</taxon>
        <taxon>Rhabditomorpha</taxon>
        <taxon>Strongyloidea</taxon>
        <taxon>Ancylostomatidae</taxon>
        <taxon>Ancylostomatinae</taxon>
        <taxon>Ancylostoma</taxon>
    </lineage>
</organism>
<reference evidence="2" key="1">
    <citation type="journal article" date="2015" name="Nat. Genet.">
        <title>The genome and transcriptome of the zoonotic hookworm Ancylostoma ceylanicum identify infection-specific gene families.</title>
        <authorList>
            <person name="Schwarz E.M."/>
            <person name="Hu Y."/>
            <person name="Antoshechkin I."/>
            <person name="Miller M.M."/>
            <person name="Sternberg P.W."/>
            <person name="Aroian R.V."/>
        </authorList>
    </citation>
    <scope>NUCLEOTIDE SEQUENCE</scope>
    <source>
        <strain evidence="2">HY135</strain>
    </source>
</reference>